<dbReference type="EMBL" id="JACYNP010000017">
    <property type="protein sequence ID" value="MBD8124401.1"/>
    <property type="molecule type" value="Genomic_DNA"/>
</dbReference>
<keyword evidence="2" id="KW-0472">Membrane</keyword>
<keyword evidence="2" id="KW-1133">Transmembrane helix</keyword>
<reference evidence="3 4" key="1">
    <citation type="journal article" date="2020" name="FEMS Microbiol. Ecol.">
        <title>Temporal dynamics of bacterial communities during seed development and maturation.</title>
        <authorList>
            <person name="Chesneau G."/>
            <person name="Torres-Cortes G."/>
            <person name="Briand M."/>
            <person name="Darrasse A."/>
            <person name="Preveaux A."/>
            <person name="Marais C."/>
            <person name="Jacques M.A."/>
            <person name="Shade A."/>
            <person name="Barret M."/>
        </authorList>
    </citation>
    <scope>NUCLEOTIDE SEQUENCE [LARGE SCALE GENOMIC DNA]</scope>
    <source>
        <strain evidence="3 4">CFBP13723</strain>
    </source>
</reference>
<sequence>MDIGTIRGLGTVVVMVAFIGLALWVYSPRRKAEFDDARLLPFADEPHAPHPLNRNEQEQEQAQAQAQAQASQQTARRSKE</sequence>
<dbReference type="RefSeq" id="WP_191946066.1">
    <property type="nucleotide sequence ID" value="NZ_JACYNP010000017.1"/>
</dbReference>
<dbReference type="Proteomes" id="UP000625247">
    <property type="component" value="Unassembled WGS sequence"/>
</dbReference>
<evidence type="ECO:0000256" key="2">
    <source>
        <dbReference type="SAM" id="Phobius"/>
    </source>
</evidence>
<feature type="region of interest" description="Disordered" evidence="1">
    <location>
        <begin position="41"/>
        <end position="80"/>
    </location>
</feature>
<feature type="transmembrane region" description="Helical" evidence="2">
    <location>
        <begin position="6"/>
        <end position="26"/>
    </location>
</feature>
<name>A0ABR9AFE3_9PSED</name>
<gene>
    <name evidence="3" type="ORF">IFT62_24650</name>
</gene>
<dbReference type="InterPro" id="IPR008621">
    <property type="entry name" value="Cbb3-typ_cyt_oxidase_comp"/>
</dbReference>
<feature type="compositionally biased region" description="Low complexity" evidence="1">
    <location>
        <begin position="60"/>
        <end position="73"/>
    </location>
</feature>
<feature type="compositionally biased region" description="Basic and acidic residues" evidence="1">
    <location>
        <begin position="41"/>
        <end position="57"/>
    </location>
</feature>
<proteinExistence type="predicted"/>
<evidence type="ECO:0000313" key="3">
    <source>
        <dbReference type="EMBL" id="MBD8124401.1"/>
    </source>
</evidence>
<evidence type="ECO:0000313" key="4">
    <source>
        <dbReference type="Proteomes" id="UP000625247"/>
    </source>
</evidence>
<comment type="caution">
    <text evidence="3">The sequence shown here is derived from an EMBL/GenBank/DDBJ whole genome shotgun (WGS) entry which is preliminary data.</text>
</comment>
<protein>
    <submittedName>
        <fullName evidence="3">Cbb3-type cytochrome c oxidase subunit 3</fullName>
    </submittedName>
</protein>
<evidence type="ECO:0000256" key="1">
    <source>
        <dbReference type="SAM" id="MobiDB-lite"/>
    </source>
</evidence>
<keyword evidence="4" id="KW-1185">Reference proteome</keyword>
<keyword evidence="2" id="KW-0812">Transmembrane</keyword>
<dbReference type="CDD" id="cd01324">
    <property type="entry name" value="cbb3_Oxidase_CcoQ"/>
    <property type="match status" value="1"/>
</dbReference>
<organism evidence="3 4">
    <name type="scientific">Pseudomonas lutea</name>
    <dbReference type="NCBI Taxonomy" id="243924"/>
    <lineage>
        <taxon>Bacteria</taxon>
        <taxon>Pseudomonadati</taxon>
        <taxon>Pseudomonadota</taxon>
        <taxon>Gammaproteobacteria</taxon>
        <taxon>Pseudomonadales</taxon>
        <taxon>Pseudomonadaceae</taxon>
        <taxon>Pseudomonas</taxon>
    </lineage>
</organism>
<accession>A0ABR9AFE3</accession>